<dbReference type="Proteomes" id="UP000694428">
    <property type="component" value="Unplaced"/>
</dbReference>
<evidence type="ECO:0000259" key="3">
    <source>
        <dbReference type="Pfam" id="PF18289"/>
    </source>
</evidence>
<feature type="domain" description="CCDC81 HU" evidence="3">
    <location>
        <begin position="103"/>
        <end position="175"/>
    </location>
</feature>
<feature type="region of interest" description="Disordered" evidence="1">
    <location>
        <begin position="220"/>
        <end position="308"/>
    </location>
</feature>
<feature type="compositionally biased region" description="Basic residues" evidence="1">
    <location>
        <begin position="441"/>
        <end position="460"/>
    </location>
</feature>
<dbReference type="PANTHER" id="PTHR14362">
    <property type="entry name" value="COILED-COIL DOMAIN-CONTAINING PROTEIN 81"/>
    <property type="match status" value="1"/>
</dbReference>
<accession>A0A8C9FFW6</accession>
<sequence length="486" mass="53819">MEGCWTMTISSELVSTFPALLHLSAEEVVVIWNALSHYILEQLKLGKGVLVAGLGAFAVVQEQFHSEEGTVTVQRPVFQLDVGAQWLQDFQFTIEIIPDDVKMEPLNYWRLSQATAIPLHVVQSCVQETILLYGLLLNNKVHVPFAFNGIGVLTCEDNLLCMRFYHSCVTMLEGTASLLALLRSRIWPEHPADFSLETTAHGIQMFPRFQLTVKKSGAEAASGTRAAGERRNSTGAGGSAGRLLQRRETLPPSTLPSWEPGTWQQETAKKPSASVLPPCPGSSRRMKTSVRQEADSPAQPSTALPATGGSKRVLQELWEASAPWDKVERLWPVYHKEILQAQAERTAWDSWSTGEDQQPPQQFDQTRAWAPRPPAQPRQQQAGRRWRKAEGPIPSNEMGTASKLVLQADLLSPRAAQVLRRLEPHLHHQEAFAGTAERNRQKQAQKRQHPCSRCWYRSRGKGAENDGGSSGAPSNGAGKLSIFPPL</sequence>
<keyword evidence="5" id="KW-1185">Reference proteome</keyword>
<feature type="compositionally biased region" description="Polar residues" evidence="1">
    <location>
        <begin position="349"/>
        <end position="365"/>
    </location>
</feature>
<organism evidence="4 5">
    <name type="scientific">Pavo cristatus</name>
    <name type="common">Indian peafowl</name>
    <name type="synonym">Blue peafowl</name>
    <dbReference type="NCBI Taxonomy" id="9049"/>
    <lineage>
        <taxon>Eukaryota</taxon>
        <taxon>Metazoa</taxon>
        <taxon>Chordata</taxon>
        <taxon>Craniata</taxon>
        <taxon>Vertebrata</taxon>
        <taxon>Euteleostomi</taxon>
        <taxon>Archelosauria</taxon>
        <taxon>Archosauria</taxon>
        <taxon>Dinosauria</taxon>
        <taxon>Saurischia</taxon>
        <taxon>Theropoda</taxon>
        <taxon>Coelurosauria</taxon>
        <taxon>Aves</taxon>
        <taxon>Neognathae</taxon>
        <taxon>Galloanserae</taxon>
        <taxon>Galliformes</taxon>
        <taxon>Phasianidae</taxon>
        <taxon>Phasianinae</taxon>
        <taxon>Pavo</taxon>
    </lineage>
</organism>
<dbReference type="Pfam" id="PF18289">
    <property type="entry name" value="HU-CCDC81_euk_2"/>
    <property type="match status" value="1"/>
</dbReference>
<dbReference type="Ensembl" id="ENSPSTT00000015043.1">
    <property type="protein sequence ID" value="ENSPSTP00000014332.1"/>
    <property type="gene ID" value="ENSPSTG00000010140.1"/>
</dbReference>
<feature type="region of interest" description="Disordered" evidence="1">
    <location>
        <begin position="431"/>
        <end position="486"/>
    </location>
</feature>
<dbReference type="InterPro" id="IPR028034">
    <property type="entry name" value="HU-CCDC81"/>
</dbReference>
<evidence type="ECO:0000256" key="1">
    <source>
        <dbReference type="SAM" id="MobiDB-lite"/>
    </source>
</evidence>
<reference evidence="4" key="1">
    <citation type="submission" date="2025-08" db="UniProtKB">
        <authorList>
            <consortium name="Ensembl"/>
        </authorList>
    </citation>
    <scope>IDENTIFICATION</scope>
</reference>
<feature type="region of interest" description="Disordered" evidence="1">
    <location>
        <begin position="347"/>
        <end position="399"/>
    </location>
</feature>
<proteinExistence type="predicted"/>
<dbReference type="InterPro" id="IPR040673">
    <property type="entry name" value="CCDC81_HU_dom_2"/>
</dbReference>
<reference evidence="4" key="2">
    <citation type="submission" date="2025-09" db="UniProtKB">
        <authorList>
            <consortium name="Ensembl"/>
        </authorList>
    </citation>
    <scope>IDENTIFICATION</scope>
</reference>
<evidence type="ECO:0008006" key="6">
    <source>
        <dbReference type="Google" id="ProtNLM"/>
    </source>
</evidence>
<evidence type="ECO:0000259" key="2">
    <source>
        <dbReference type="Pfam" id="PF14908"/>
    </source>
</evidence>
<dbReference type="InterPro" id="IPR026295">
    <property type="entry name" value="CCD81"/>
</dbReference>
<dbReference type="Pfam" id="PF14908">
    <property type="entry name" value="HU-CCDC81_euk_1"/>
    <property type="match status" value="1"/>
</dbReference>
<dbReference type="AlphaFoldDB" id="A0A8C9FFW6"/>
<dbReference type="PANTHER" id="PTHR14362:SF2">
    <property type="entry name" value="COILED-COIL DOMAIN-CONTAINING PROTEIN 81"/>
    <property type="match status" value="1"/>
</dbReference>
<feature type="compositionally biased region" description="Polar residues" evidence="1">
    <location>
        <begin position="251"/>
        <end position="266"/>
    </location>
</feature>
<evidence type="ECO:0000313" key="4">
    <source>
        <dbReference type="Ensembl" id="ENSPSTP00000014332.1"/>
    </source>
</evidence>
<name>A0A8C9FFW6_PAVCR</name>
<dbReference type="GO" id="GO:0005815">
    <property type="term" value="C:microtubule organizing center"/>
    <property type="evidence" value="ECO:0007669"/>
    <property type="project" value="TreeGrafter"/>
</dbReference>
<evidence type="ECO:0000313" key="5">
    <source>
        <dbReference type="Proteomes" id="UP000694428"/>
    </source>
</evidence>
<protein>
    <recommendedName>
        <fullName evidence="6">CCDC81 HU domain-containing protein</fullName>
    </recommendedName>
</protein>
<feature type="domain" description="CCDC81 HU" evidence="2">
    <location>
        <begin position="15"/>
        <end position="81"/>
    </location>
</feature>